<dbReference type="PANTHER" id="PTHR33284:SF1">
    <property type="entry name" value="RIBOSOMAL PROTEIN L25_GLN-TRNA SYNTHETASE, ANTI-CODON-BINDING DOMAIN-CONTAINING PROTEIN"/>
    <property type="match status" value="1"/>
</dbReference>
<dbReference type="PANTHER" id="PTHR33284">
    <property type="entry name" value="RIBOSOMAL PROTEIN L25/GLN-TRNA SYNTHETASE, ANTI-CODON-BINDING DOMAIN-CONTAINING PROTEIN"/>
    <property type="match status" value="1"/>
</dbReference>
<dbReference type="AlphaFoldDB" id="A0A0W0V746"/>
<dbReference type="InterPro" id="IPR001021">
    <property type="entry name" value="Ribosomal_bL25_long"/>
</dbReference>
<dbReference type="HAMAP" id="MF_01334">
    <property type="entry name" value="Ribosomal_bL25_CTC"/>
    <property type="match status" value="1"/>
</dbReference>
<dbReference type="NCBIfam" id="NF004128">
    <property type="entry name" value="PRK05618.1-2"/>
    <property type="match status" value="1"/>
</dbReference>
<dbReference type="STRING" id="454.Lisr_2226"/>
<dbReference type="Gene3D" id="2.40.240.10">
    <property type="entry name" value="Ribosomal Protein L25, Chain P"/>
    <property type="match status" value="1"/>
</dbReference>
<feature type="compositionally biased region" description="Acidic residues" evidence="6">
    <location>
        <begin position="196"/>
        <end position="205"/>
    </location>
</feature>
<evidence type="ECO:0000256" key="3">
    <source>
        <dbReference type="ARBA" id="ARBA00022980"/>
    </source>
</evidence>
<comment type="caution">
    <text evidence="9">The sequence shown here is derived from an EMBL/GenBank/DDBJ whole genome shotgun (WGS) entry which is preliminary data.</text>
</comment>
<dbReference type="GO" id="GO:0006412">
    <property type="term" value="P:translation"/>
    <property type="evidence" value="ECO:0007669"/>
    <property type="project" value="UniProtKB-UniRule"/>
</dbReference>
<keyword evidence="10" id="KW-1185">Reference proteome</keyword>
<dbReference type="NCBIfam" id="NF004130">
    <property type="entry name" value="PRK05618.1-5"/>
    <property type="match status" value="1"/>
</dbReference>
<feature type="domain" description="Large ribosomal subunit protein bL25 beta" evidence="8">
    <location>
        <begin position="106"/>
        <end position="192"/>
    </location>
</feature>
<proteinExistence type="inferred from homology"/>
<evidence type="ECO:0000313" key="9">
    <source>
        <dbReference type="EMBL" id="KTD15914.1"/>
    </source>
</evidence>
<feature type="compositionally biased region" description="Basic and acidic residues" evidence="6">
    <location>
        <begin position="206"/>
        <end position="229"/>
    </location>
</feature>
<comment type="subunit">
    <text evidence="5">Part of the 50S ribosomal subunit; part of the 5S rRNA/L5/L18/L25 subcomplex. Contacts the 5S rRNA. Binds to the 5S rRNA independently of L5 and L18.</text>
</comment>
<feature type="region of interest" description="Disordered" evidence="6">
    <location>
        <begin position="192"/>
        <end position="229"/>
    </location>
</feature>
<keyword evidence="2 5" id="KW-0694">RNA-binding</keyword>
<sequence>MSTITLEAETRTDMGKGASRRLRRLEDKIPGILYGGDKKPVAIHLTHKKVLKALETESIYSSVFDLKVDGKAEQVILKDLQRHPYKPVILHMDLQRVSAKYVLEKMVPLHFINEESAKGVKAGGILTHSMTQVEVRCQARYLPEYIEVDMANVAIDDVVHLSDLKLPKGVELTVDVSDHSHDLPVASIHMPKASMEEIEEEQAAAEEEKVEAAAKESIASDKQAEESAE</sequence>
<name>A0A0W0V746_9GAMM</name>
<dbReference type="NCBIfam" id="NF004612">
    <property type="entry name" value="PRK05943.1"/>
    <property type="match status" value="1"/>
</dbReference>
<keyword evidence="3 5" id="KW-0689">Ribosomal protein</keyword>
<dbReference type="HAMAP" id="MF_01336">
    <property type="entry name" value="Ribosomal_bL25"/>
    <property type="match status" value="1"/>
</dbReference>
<dbReference type="GO" id="GO:0008097">
    <property type="term" value="F:5S rRNA binding"/>
    <property type="evidence" value="ECO:0007669"/>
    <property type="project" value="InterPro"/>
</dbReference>
<dbReference type="InterPro" id="IPR020055">
    <property type="entry name" value="Ribosomal_bL25_short"/>
</dbReference>
<dbReference type="Pfam" id="PF01386">
    <property type="entry name" value="Ribosomal_L25p"/>
    <property type="match status" value="1"/>
</dbReference>
<dbReference type="GO" id="GO:0022625">
    <property type="term" value="C:cytosolic large ribosomal subunit"/>
    <property type="evidence" value="ECO:0007669"/>
    <property type="project" value="TreeGrafter"/>
</dbReference>
<accession>A0A0W0V746</accession>
<evidence type="ECO:0000256" key="4">
    <source>
        <dbReference type="ARBA" id="ARBA00023274"/>
    </source>
</evidence>
<evidence type="ECO:0000256" key="1">
    <source>
        <dbReference type="ARBA" id="ARBA00022730"/>
    </source>
</evidence>
<keyword evidence="1 5" id="KW-0699">rRNA-binding</keyword>
<comment type="similarity">
    <text evidence="5">Belongs to the bacterial ribosomal protein bL25 family. CTC subfamily.</text>
</comment>
<dbReference type="OrthoDB" id="9806411at2"/>
<dbReference type="InterPro" id="IPR020056">
    <property type="entry name" value="Rbsml_bL25/Gln-tRNA_synth_N"/>
</dbReference>
<reference evidence="9 10" key="1">
    <citation type="submission" date="2015-11" db="EMBL/GenBank/DDBJ databases">
        <title>Genomic analysis of 38 Legionella species identifies large and diverse effector repertoires.</title>
        <authorList>
            <person name="Burstein D."/>
            <person name="Amaro F."/>
            <person name="Zusman T."/>
            <person name="Lifshitz Z."/>
            <person name="Cohen O."/>
            <person name="Gilbert J.A."/>
            <person name="Pupko T."/>
            <person name="Shuman H.A."/>
            <person name="Segal G."/>
        </authorList>
    </citation>
    <scope>NUCLEOTIDE SEQUENCE [LARGE SCALE GENOMIC DNA]</scope>
    <source>
        <strain evidence="9 10">Bercovier 4</strain>
    </source>
</reference>
<dbReference type="SUPFAM" id="SSF50715">
    <property type="entry name" value="Ribosomal protein L25-like"/>
    <property type="match status" value="1"/>
</dbReference>
<feature type="domain" description="Large ribosomal subunit protein bL25 L25" evidence="7">
    <location>
        <begin position="6"/>
        <end position="94"/>
    </location>
</feature>
<gene>
    <name evidence="5" type="primary">rplY</name>
    <name evidence="5" type="synonym">ctc</name>
    <name evidence="9" type="ORF">Lisr_2226</name>
</gene>
<protein>
    <recommendedName>
        <fullName evidence="5">Large ribosomal subunit protein bL25</fullName>
    </recommendedName>
    <alternativeName>
        <fullName evidence="5">General stress protein CTC</fullName>
    </alternativeName>
</protein>
<evidence type="ECO:0000259" key="8">
    <source>
        <dbReference type="Pfam" id="PF14693"/>
    </source>
</evidence>
<dbReference type="InterPro" id="IPR011035">
    <property type="entry name" value="Ribosomal_bL25/Gln-tRNA_synth"/>
</dbReference>
<dbReference type="Gene3D" id="2.170.120.20">
    <property type="entry name" value="Ribosomal protein L25, beta domain"/>
    <property type="match status" value="1"/>
</dbReference>
<dbReference type="InterPro" id="IPR037121">
    <property type="entry name" value="Ribosomal_bL25_C"/>
</dbReference>
<evidence type="ECO:0000256" key="2">
    <source>
        <dbReference type="ARBA" id="ARBA00022884"/>
    </source>
</evidence>
<evidence type="ECO:0000259" key="7">
    <source>
        <dbReference type="Pfam" id="PF01386"/>
    </source>
</evidence>
<keyword evidence="4 5" id="KW-0687">Ribonucleoprotein</keyword>
<evidence type="ECO:0000313" key="10">
    <source>
        <dbReference type="Proteomes" id="UP000054761"/>
    </source>
</evidence>
<dbReference type="GO" id="GO:0003735">
    <property type="term" value="F:structural constituent of ribosome"/>
    <property type="evidence" value="ECO:0007669"/>
    <property type="project" value="InterPro"/>
</dbReference>
<dbReference type="NCBIfam" id="TIGR00731">
    <property type="entry name" value="bL25_bact_ctc"/>
    <property type="match status" value="1"/>
</dbReference>
<dbReference type="EMBL" id="LNYH01000137">
    <property type="protein sequence ID" value="KTD15914.1"/>
    <property type="molecule type" value="Genomic_DNA"/>
</dbReference>
<dbReference type="PATRIC" id="fig|454.4.peg.2432"/>
<dbReference type="CDD" id="cd00495">
    <property type="entry name" value="Ribosomal_L25_TL5_CTC"/>
    <property type="match status" value="1"/>
</dbReference>
<dbReference type="Pfam" id="PF14693">
    <property type="entry name" value="Ribosomal_TL5_C"/>
    <property type="match status" value="1"/>
</dbReference>
<comment type="function">
    <text evidence="5">This is one of the proteins that binds to the 5S RNA in the ribosome where it forms part of the central protuberance.</text>
</comment>
<organism evidence="9 10">
    <name type="scientific">Legionella israelensis</name>
    <dbReference type="NCBI Taxonomy" id="454"/>
    <lineage>
        <taxon>Bacteria</taxon>
        <taxon>Pseudomonadati</taxon>
        <taxon>Pseudomonadota</taxon>
        <taxon>Gammaproteobacteria</taxon>
        <taxon>Legionellales</taxon>
        <taxon>Legionellaceae</taxon>
        <taxon>Legionella</taxon>
    </lineage>
</organism>
<dbReference type="InterPro" id="IPR020930">
    <property type="entry name" value="Ribosomal_uL5_bac-type"/>
</dbReference>
<dbReference type="RefSeq" id="WP_058502528.1">
    <property type="nucleotide sequence ID" value="NZ_CAAAJA010000031.1"/>
</dbReference>
<dbReference type="InterPro" id="IPR020057">
    <property type="entry name" value="Ribosomal_bL25_b-dom"/>
</dbReference>
<dbReference type="InterPro" id="IPR029751">
    <property type="entry name" value="Ribosomal_L25_dom"/>
</dbReference>
<evidence type="ECO:0000256" key="5">
    <source>
        <dbReference type="HAMAP-Rule" id="MF_01334"/>
    </source>
</evidence>
<dbReference type="Proteomes" id="UP000054761">
    <property type="component" value="Unassembled WGS sequence"/>
</dbReference>
<evidence type="ECO:0000256" key="6">
    <source>
        <dbReference type="SAM" id="MobiDB-lite"/>
    </source>
</evidence>
<dbReference type="FunFam" id="2.40.240.10:FF:000002">
    <property type="entry name" value="50S ribosomal protein L25"/>
    <property type="match status" value="1"/>
</dbReference>